<comment type="caution">
    <text evidence="1">The sequence shown here is derived from an EMBL/GenBank/DDBJ whole genome shotgun (WGS) entry which is preliminary data.</text>
</comment>
<dbReference type="AlphaFoldDB" id="A0A9Q1Q6Y1"/>
<evidence type="ECO:0000313" key="2">
    <source>
        <dbReference type="Proteomes" id="UP001153076"/>
    </source>
</evidence>
<organism evidence="1 2">
    <name type="scientific">Carnegiea gigantea</name>
    <dbReference type="NCBI Taxonomy" id="171969"/>
    <lineage>
        <taxon>Eukaryota</taxon>
        <taxon>Viridiplantae</taxon>
        <taxon>Streptophyta</taxon>
        <taxon>Embryophyta</taxon>
        <taxon>Tracheophyta</taxon>
        <taxon>Spermatophyta</taxon>
        <taxon>Magnoliopsida</taxon>
        <taxon>eudicotyledons</taxon>
        <taxon>Gunneridae</taxon>
        <taxon>Pentapetalae</taxon>
        <taxon>Caryophyllales</taxon>
        <taxon>Cactineae</taxon>
        <taxon>Cactaceae</taxon>
        <taxon>Cactoideae</taxon>
        <taxon>Echinocereeae</taxon>
        <taxon>Carnegiea</taxon>
    </lineage>
</organism>
<protein>
    <submittedName>
        <fullName evidence="1">Uncharacterized protein</fullName>
    </submittedName>
</protein>
<dbReference type="Proteomes" id="UP001153076">
    <property type="component" value="Unassembled WGS sequence"/>
</dbReference>
<accession>A0A9Q1Q6Y1</accession>
<name>A0A9Q1Q6Y1_9CARY</name>
<dbReference type="EMBL" id="JAKOGI010000754">
    <property type="protein sequence ID" value="KAJ8430799.1"/>
    <property type="molecule type" value="Genomic_DNA"/>
</dbReference>
<gene>
    <name evidence="1" type="ORF">Cgig2_003241</name>
</gene>
<evidence type="ECO:0000313" key="1">
    <source>
        <dbReference type="EMBL" id="KAJ8430799.1"/>
    </source>
</evidence>
<reference evidence="1" key="1">
    <citation type="submission" date="2022-04" db="EMBL/GenBank/DDBJ databases">
        <title>Carnegiea gigantea Genome sequencing and assembly v2.</title>
        <authorList>
            <person name="Copetti D."/>
            <person name="Sanderson M.J."/>
            <person name="Burquez A."/>
            <person name="Wojciechowski M.F."/>
        </authorList>
    </citation>
    <scope>NUCLEOTIDE SEQUENCE</scope>
    <source>
        <strain evidence="1">SGP5-SGP5p</strain>
        <tissue evidence="1">Aerial part</tissue>
    </source>
</reference>
<keyword evidence="2" id="KW-1185">Reference proteome</keyword>
<sequence>MNLLEAKPPDPFLRSFPLFCVGLFSSQHPAVFPSDECSTPAALLSYSGLLFDRPKSKICLGRSEILGFEHSIQTILDPLHDVLRSAYRNKISAFQNTCWCFCPAVQQFKKQKSTLPNYFRVEASTLMSEKEGIMTSDSLKAFLSDKDWFCIVAFLFLDVVCLCSAICVDPVDPCWMLATPSLVGGSTGHGWAPLGVPFPLSATHPPFCFGFMAVSPRLTSMMPGWGLFGDLTVPQLGHFEDKSRMIAT</sequence>
<proteinExistence type="predicted"/>